<reference evidence="2" key="1">
    <citation type="journal article" date="2015" name="Nature">
        <title>Complex archaea that bridge the gap between prokaryotes and eukaryotes.</title>
        <authorList>
            <person name="Spang A."/>
            <person name="Saw J.H."/>
            <person name="Jorgensen S.L."/>
            <person name="Zaremba-Niedzwiedzka K."/>
            <person name="Martijn J."/>
            <person name="Lind A.E."/>
            <person name="van Eijk R."/>
            <person name="Schleper C."/>
            <person name="Guy L."/>
            <person name="Ettema T.J."/>
        </authorList>
    </citation>
    <scope>NUCLEOTIDE SEQUENCE</scope>
</reference>
<evidence type="ECO:0000256" key="1">
    <source>
        <dbReference type="SAM" id="Phobius"/>
    </source>
</evidence>
<sequence length="235" mass="25147">MRRRGRFDAGEDTPDGGNTVTAEEAAVAAAAAAAADDNTKPAAAAAAADKSFLGHIGSRLGAALESLLPERPDANFHRGVLTDIIWRLCDGRRAFLAADANCRYTGIVADLEKIRMLLTYLDRNYYYSTLKTGSGAWVALNLLAGAWALVIYVVNATRCNTSAPLEEMPDDKAKAMGKYIAKACLEVHDCCTDVVAQIASGGYCLVDKEPPLTDEEREIAEQMGSWTAGTGRDLQ</sequence>
<keyword evidence="1" id="KW-0812">Transmembrane</keyword>
<proteinExistence type="predicted"/>
<accession>A0A0F9D0H1</accession>
<keyword evidence="1" id="KW-1133">Transmembrane helix</keyword>
<keyword evidence="1" id="KW-0472">Membrane</keyword>
<dbReference type="EMBL" id="LAZR01044049">
    <property type="protein sequence ID" value="KKL05593.1"/>
    <property type="molecule type" value="Genomic_DNA"/>
</dbReference>
<feature type="non-terminal residue" evidence="2">
    <location>
        <position position="235"/>
    </location>
</feature>
<organism evidence="2">
    <name type="scientific">marine sediment metagenome</name>
    <dbReference type="NCBI Taxonomy" id="412755"/>
    <lineage>
        <taxon>unclassified sequences</taxon>
        <taxon>metagenomes</taxon>
        <taxon>ecological metagenomes</taxon>
    </lineage>
</organism>
<feature type="transmembrane region" description="Helical" evidence="1">
    <location>
        <begin position="135"/>
        <end position="154"/>
    </location>
</feature>
<evidence type="ECO:0000313" key="2">
    <source>
        <dbReference type="EMBL" id="KKL05593.1"/>
    </source>
</evidence>
<dbReference type="AlphaFoldDB" id="A0A0F9D0H1"/>
<name>A0A0F9D0H1_9ZZZZ</name>
<protein>
    <submittedName>
        <fullName evidence="2">Uncharacterized protein</fullName>
    </submittedName>
</protein>
<gene>
    <name evidence="2" type="ORF">LCGC14_2604490</name>
</gene>
<comment type="caution">
    <text evidence="2">The sequence shown here is derived from an EMBL/GenBank/DDBJ whole genome shotgun (WGS) entry which is preliminary data.</text>
</comment>